<evidence type="ECO:0000256" key="11">
    <source>
        <dbReference type="RuleBase" id="RU003357"/>
    </source>
</evidence>
<evidence type="ECO:0000256" key="9">
    <source>
        <dbReference type="ARBA" id="ARBA00023237"/>
    </source>
</evidence>
<protein>
    <submittedName>
        <fullName evidence="14 16">TonB-dependent receptor</fullName>
    </submittedName>
</protein>
<dbReference type="SUPFAM" id="SSF56935">
    <property type="entry name" value="Porins"/>
    <property type="match status" value="1"/>
</dbReference>
<dbReference type="GO" id="GO:0006826">
    <property type="term" value="P:iron ion transport"/>
    <property type="evidence" value="ECO:0007669"/>
    <property type="project" value="UniProtKB-KW"/>
</dbReference>
<comment type="subcellular location">
    <subcellularLocation>
        <location evidence="1 10">Cell outer membrane</location>
        <topology evidence="1 10">Multi-pass membrane protein</topology>
    </subcellularLocation>
</comment>
<reference evidence="16 17" key="2">
    <citation type="submission" date="2019-09" db="EMBL/GenBank/DDBJ databases">
        <title>Commensal-derived Metabolites Govern Vibrio cholerae Pathogenesis in Host.</title>
        <authorList>
            <person name="Yoon S.S."/>
            <person name="Yoon M.Y."/>
        </authorList>
    </citation>
    <scope>NUCLEOTIDE SEQUENCE [LARGE SCALE GENOMIC DNA]</scope>
    <source>
        <strain evidence="16 17">VIC01</strain>
    </source>
</reference>
<dbReference type="SUPFAM" id="SSF49464">
    <property type="entry name" value="Carboxypeptidase regulatory domain-like"/>
    <property type="match status" value="1"/>
</dbReference>
<dbReference type="Gene3D" id="2.170.130.10">
    <property type="entry name" value="TonB-dependent receptor, plug domain"/>
    <property type="match status" value="1"/>
</dbReference>
<evidence type="ECO:0000256" key="3">
    <source>
        <dbReference type="ARBA" id="ARBA00022452"/>
    </source>
</evidence>
<evidence type="ECO:0000313" key="15">
    <source>
        <dbReference type="EMBL" id="MCG4691046.1"/>
    </source>
</evidence>
<dbReference type="InterPro" id="IPR011662">
    <property type="entry name" value="Secretin/TonB_short_N"/>
</dbReference>
<dbReference type="InterPro" id="IPR012910">
    <property type="entry name" value="Plug_dom"/>
</dbReference>
<evidence type="ECO:0000313" key="17">
    <source>
        <dbReference type="Proteomes" id="UP000326091"/>
    </source>
</evidence>
<dbReference type="InterPro" id="IPR023997">
    <property type="entry name" value="TonB-dep_OMP_SusC/RagA_CS"/>
</dbReference>
<keyword evidence="14" id="KW-0675">Receptor</keyword>
<organism evidence="14 18">
    <name type="scientific">Phocaeicola vulgatus</name>
    <name type="common">Bacteroides vulgatus</name>
    <dbReference type="NCBI Taxonomy" id="821"/>
    <lineage>
        <taxon>Bacteria</taxon>
        <taxon>Pseudomonadati</taxon>
        <taxon>Bacteroidota</taxon>
        <taxon>Bacteroidia</taxon>
        <taxon>Bacteroidales</taxon>
        <taxon>Bacteroidaceae</taxon>
        <taxon>Phocaeicola</taxon>
    </lineage>
</organism>
<keyword evidence="12" id="KW-0732">Signal</keyword>
<evidence type="ECO:0000256" key="12">
    <source>
        <dbReference type="SAM" id="SignalP"/>
    </source>
</evidence>
<dbReference type="InterPro" id="IPR039426">
    <property type="entry name" value="TonB-dep_rcpt-like"/>
</dbReference>
<feature type="chain" id="PRO_5042713933" evidence="12">
    <location>
        <begin position="26"/>
        <end position="1080"/>
    </location>
</feature>
<dbReference type="SMART" id="SM00965">
    <property type="entry name" value="STN"/>
    <property type="match status" value="1"/>
</dbReference>
<dbReference type="RefSeq" id="WP_008670556.1">
    <property type="nucleotide sequence ID" value="NZ_BAABYE010000001.1"/>
</dbReference>
<keyword evidence="4" id="KW-0410">Iron transport</keyword>
<sequence length="1080" mass="120004">MNKKFIRVLGLGVGLFLAGSLSVNAQKVSFNGERLSLKQAFEKIESVSKYKIAYNTSQLDVNKQVVLNQKNQDVLQILSDLLKGTNCVYQVNNNYIVITLKDDEKVKKIKGTIKDSAGEPIIGANVTLKGDATVGSITDIDGNFDLSVPSNATLQVSYIGYNTQDIPVGNKSFLNITLKEDTETLDEVVVVGYGSQKKVNLTGAVSTIDAKMLDNRTSSDPFNMLTGQVPGVTIVQNSGQPGADMGNLRVRGIGTLGNADAMVIIDGVESSINNVNPNDIASISVLKDAAASSIYGVRAANGVILITTKRGVVGKPKVSYNGYVGWQDACRLPKYLDSYNYALLLNEAYRNDGANAPYSEEVLQTIKDGTDPDHFANSNQVEAVLSERGIFHNHHLSIIGGKEDMKYSLAAGFYKKDGLMPNMSYNRFNIRSNIDSKISQRLDISLNLSASRDDRKAPATHKVSDPDTDLWNIMYHAFRESPLMPIRYQNGNYGLYLNEHNSVAEANLSGESHIYNSNFQGSAGLSYKIIDGLTLKGNASATFNLEDVYVDQKKMDFYSVDSKEPIKSTRSMVSNQDKKSLEINLQAYLDYNKTFGKHLVKGLLGYSQIHNQYRLLKALRKDLPANNSLGEIDAGDVTTQETGGKSVTYALRSVFGRINYGFDDRYLFEANLRYDGSSRFPKHNRFGLFPSFSFGWRISEENFFKVDFVDNLKLRASWGQLGNQEIDDYLFYDTYSFGYDYSFGNTLFSGISINDVMANSAITWEKTDQIDVGIDADFWGGKLSFTGDFFLKNTHAILLKLPMPDLIGVDAPMQNAGKVRNTGFELALTHRNQLNLFKYSASFNFSYVKNEITDLNGGDIPGRSVGDPVDNIYGYVCEGIFRTQEEIDNSCSQIWGAVPGDLKYADINNDNVVDQSDRISLGSTFPKINFGLRLNCEYRNFDLTMLMQGAGMVKGVTAGEISQAFMNGGKVTEEWLDRWTPNNINASYPRLTLSSSSRNYMTSSFWVQNASYLKMRNLQIGYTIPKHLLTNWGISNLRLYCSIDNLFTITNFKGLDPEMVTSSTLYPLTRNYSFGVNLSF</sequence>
<keyword evidence="7 11" id="KW-0798">TonB box</keyword>
<dbReference type="PROSITE" id="PS52016">
    <property type="entry name" value="TONB_DEPENDENT_REC_3"/>
    <property type="match status" value="1"/>
</dbReference>
<evidence type="ECO:0000256" key="10">
    <source>
        <dbReference type="PROSITE-ProRule" id="PRU01360"/>
    </source>
</evidence>
<dbReference type="InterPro" id="IPR008969">
    <property type="entry name" value="CarboxyPept-like_regulatory"/>
</dbReference>
<feature type="signal peptide" evidence="12">
    <location>
        <begin position="1"/>
        <end position="25"/>
    </location>
</feature>
<evidence type="ECO:0000256" key="7">
    <source>
        <dbReference type="ARBA" id="ARBA00023077"/>
    </source>
</evidence>
<dbReference type="InterPro" id="IPR023996">
    <property type="entry name" value="TonB-dep_OMP_SusC/RagA"/>
</dbReference>
<reference evidence="14 18" key="1">
    <citation type="journal article" date="2019" name="Nat. Med.">
        <title>A library of human gut bacterial isolates paired with longitudinal multiomics data enables mechanistic microbiome research.</title>
        <authorList>
            <person name="Poyet M."/>
            <person name="Groussin M."/>
            <person name="Gibbons S.M."/>
            <person name="Avila-Pacheco J."/>
            <person name="Jiang X."/>
            <person name="Kearney S.M."/>
            <person name="Perrotta A.R."/>
            <person name="Berdy B."/>
            <person name="Zhao S."/>
            <person name="Lieberman T.D."/>
            <person name="Swanson P.K."/>
            <person name="Smith M."/>
            <person name="Roesemann S."/>
            <person name="Alexander J.E."/>
            <person name="Rich S.A."/>
            <person name="Livny J."/>
            <person name="Vlamakis H."/>
            <person name="Clish C."/>
            <person name="Bullock K."/>
            <person name="Deik A."/>
            <person name="Scott J."/>
            <person name="Pierce K.A."/>
            <person name="Xavier R.J."/>
            <person name="Alm E.J."/>
        </authorList>
    </citation>
    <scope>NUCLEOTIDE SEQUENCE [LARGE SCALE GENOMIC DNA]</scope>
    <source>
        <strain evidence="14 18">BIOML-A5</strain>
    </source>
</reference>
<dbReference type="FunFam" id="2.170.130.10:FF:000003">
    <property type="entry name" value="SusC/RagA family TonB-linked outer membrane protein"/>
    <property type="match status" value="1"/>
</dbReference>
<keyword evidence="3 10" id="KW-1134">Transmembrane beta strand</keyword>
<gene>
    <name evidence="16" type="primary">susC_43</name>
    <name evidence="14" type="ORF">GAS29_13610</name>
    <name evidence="15" type="ORF">L0N01_20915</name>
    <name evidence="16" type="ORF">VIC01_01650</name>
</gene>
<evidence type="ECO:0000256" key="6">
    <source>
        <dbReference type="ARBA" id="ARBA00023004"/>
    </source>
</evidence>
<evidence type="ECO:0000256" key="5">
    <source>
        <dbReference type="ARBA" id="ARBA00022692"/>
    </source>
</evidence>
<dbReference type="Gene3D" id="2.60.40.1120">
    <property type="entry name" value="Carboxypeptidase-like, regulatory domain"/>
    <property type="match status" value="1"/>
</dbReference>
<dbReference type="Pfam" id="PF13715">
    <property type="entry name" value="CarbopepD_reg_2"/>
    <property type="match status" value="1"/>
</dbReference>
<keyword evidence="9 10" id="KW-0998">Cell outer membrane</keyword>
<dbReference type="Pfam" id="PF07715">
    <property type="entry name" value="Plug"/>
    <property type="match status" value="1"/>
</dbReference>
<evidence type="ECO:0000256" key="2">
    <source>
        <dbReference type="ARBA" id="ARBA00022448"/>
    </source>
</evidence>
<keyword evidence="6" id="KW-0408">Iron</keyword>
<dbReference type="FunFam" id="2.60.40.1120:FF:000003">
    <property type="entry name" value="Outer membrane protein Omp121"/>
    <property type="match status" value="1"/>
</dbReference>
<keyword evidence="2 10" id="KW-0813">Transport</keyword>
<name>A0A413MUZ2_PHOVU</name>
<evidence type="ECO:0000256" key="1">
    <source>
        <dbReference type="ARBA" id="ARBA00004571"/>
    </source>
</evidence>
<dbReference type="Proteomes" id="UP001200843">
    <property type="component" value="Unassembled WGS sequence"/>
</dbReference>
<dbReference type="NCBIfam" id="TIGR04056">
    <property type="entry name" value="OMP_RagA_SusC"/>
    <property type="match status" value="1"/>
</dbReference>
<proteinExistence type="inferred from homology"/>
<reference evidence="15" key="3">
    <citation type="submission" date="2022-01" db="EMBL/GenBank/DDBJ databases">
        <title>Collection of gut derived symbiotic bacterial strains cultured from healthy donors.</title>
        <authorList>
            <person name="Lin H."/>
            <person name="Kohout C."/>
            <person name="Waligurski E."/>
            <person name="Pamer E.G."/>
        </authorList>
    </citation>
    <scope>NUCLEOTIDE SEQUENCE</scope>
    <source>
        <strain evidence="15">DFI.6.72</strain>
    </source>
</reference>
<dbReference type="NCBIfam" id="TIGR04057">
    <property type="entry name" value="SusC_RagA_signa"/>
    <property type="match status" value="1"/>
</dbReference>
<accession>A0A413MUZ2</accession>
<dbReference type="EMBL" id="CP043529">
    <property type="protein sequence ID" value="QEW36130.1"/>
    <property type="molecule type" value="Genomic_DNA"/>
</dbReference>
<comment type="similarity">
    <text evidence="10 11">Belongs to the TonB-dependent receptor family.</text>
</comment>
<dbReference type="GO" id="GO:0009279">
    <property type="term" value="C:cell outer membrane"/>
    <property type="evidence" value="ECO:0007669"/>
    <property type="project" value="UniProtKB-SubCell"/>
</dbReference>
<dbReference type="AlphaFoldDB" id="A0A413MUZ2"/>
<dbReference type="Proteomes" id="UP000326091">
    <property type="component" value="Chromosome"/>
</dbReference>
<evidence type="ECO:0000259" key="13">
    <source>
        <dbReference type="SMART" id="SM00965"/>
    </source>
</evidence>
<dbReference type="Proteomes" id="UP000441522">
    <property type="component" value="Unassembled WGS sequence"/>
</dbReference>
<dbReference type="EMBL" id="JAKNGO010000088">
    <property type="protein sequence ID" value="MCG4691046.1"/>
    <property type="molecule type" value="Genomic_DNA"/>
</dbReference>
<dbReference type="InterPro" id="IPR037066">
    <property type="entry name" value="Plug_dom_sf"/>
</dbReference>
<dbReference type="Pfam" id="PF00593">
    <property type="entry name" value="TonB_dep_Rec_b-barrel"/>
    <property type="match status" value="1"/>
</dbReference>
<dbReference type="Pfam" id="PF07660">
    <property type="entry name" value="STN"/>
    <property type="match status" value="1"/>
</dbReference>
<dbReference type="InterPro" id="IPR000531">
    <property type="entry name" value="Beta-barrel_TonB"/>
</dbReference>
<evidence type="ECO:0000313" key="18">
    <source>
        <dbReference type="Proteomes" id="UP000441522"/>
    </source>
</evidence>
<evidence type="ECO:0000313" key="16">
    <source>
        <dbReference type="EMBL" id="QEW36130.1"/>
    </source>
</evidence>
<evidence type="ECO:0000313" key="14">
    <source>
        <dbReference type="EMBL" id="KAB3854864.1"/>
    </source>
</evidence>
<keyword evidence="8 10" id="KW-0472">Membrane</keyword>
<dbReference type="Gene3D" id="2.40.170.20">
    <property type="entry name" value="TonB-dependent receptor, beta-barrel domain"/>
    <property type="match status" value="1"/>
</dbReference>
<keyword evidence="4" id="KW-0406">Ion transport</keyword>
<dbReference type="InterPro" id="IPR036942">
    <property type="entry name" value="Beta-barrel_TonB_sf"/>
</dbReference>
<evidence type="ECO:0000256" key="4">
    <source>
        <dbReference type="ARBA" id="ARBA00022496"/>
    </source>
</evidence>
<keyword evidence="5 10" id="KW-0812">Transmembrane</keyword>
<dbReference type="EMBL" id="WCWW01000030">
    <property type="protein sequence ID" value="KAB3854864.1"/>
    <property type="molecule type" value="Genomic_DNA"/>
</dbReference>
<feature type="domain" description="Secretin/TonB short N-terminal" evidence="13">
    <location>
        <begin position="50"/>
        <end position="101"/>
    </location>
</feature>
<evidence type="ECO:0000256" key="8">
    <source>
        <dbReference type="ARBA" id="ARBA00023136"/>
    </source>
</evidence>